<accession>I4Z1E3</accession>
<dbReference type="EMBL" id="JH660640">
    <property type="protein sequence ID" value="EIM30035.1"/>
    <property type="molecule type" value="Genomic_DNA"/>
</dbReference>
<sequence length="708" mass="75544" precursor="true">MSETRGRGTVSSVSRRVLTLALAAAGTMSVWVGGATAKVSRIVVDKVEPLNDANPSVSYEKLRGRAFGELDPYDPANEIITDLKFATRNANGKVEYVSVFELTKPVDMTKASGLLWYDLVNRGTPVTLGEGAIRPPAHGHVHLISGWQGDLVQTDKNVTVQVPVARNPDGSSITGVVLSRLADSKPDANTRPLSVLANAIPYDAASLDTSKAHLIAKTSEKRSGEIGPTKEIASTEWAFADCSKTPFPGTPNPRMLCLKDGFDPKLLYELAYDVKDPKVLGVGLAAMRDVASFFRYEDKDTEGNANPVAGRIKKAVTQGISQSGNALKTFILLGFNQDEAGRMVFDGANPHIAGRLTAVNVRFGVPSGSGTLYEPGGEGVLWWTRYQDKGRGRTEASLLDRCTATGTCPKIFETFGAAEFNARLMTVALTGTDSKADLPLPANVRRYYFPGTTHGGDVEAGFDPKPQPASGCVLAKNPNPETETMNALQLALAEWVMDGTEPPGSVYPRLSDGNLVANTKEAMGFPTIPGGLAPDGMAIGLMDYDFGPDLDYNDFSGVISRQPPGIKQTIRALMPKVNADGNEVVGIGSLLHQAPLGTYTGWNATATGFFKGQPCGGGLTGGYIPFAQTKAERLASGDPRPSLEERYGTQEGYVCVVRAAAKRDVEKRYLLQRDADRLIAQAAAASILPAEGATPEANDMARTLCQRQ</sequence>
<dbReference type="STRING" id="864069.MicloDRAFT_00013560"/>
<dbReference type="eggNOG" id="ENOG502Z9PN">
    <property type="taxonomic scope" value="Bacteria"/>
</dbReference>
<organism evidence="2 3">
    <name type="scientific">Microvirga lotononidis</name>
    <dbReference type="NCBI Taxonomy" id="864069"/>
    <lineage>
        <taxon>Bacteria</taxon>
        <taxon>Pseudomonadati</taxon>
        <taxon>Pseudomonadota</taxon>
        <taxon>Alphaproteobacteria</taxon>
        <taxon>Hyphomicrobiales</taxon>
        <taxon>Methylobacteriaceae</taxon>
        <taxon>Microvirga</taxon>
    </lineage>
</organism>
<proteinExistence type="predicted"/>
<evidence type="ECO:0000313" key="2">
    <source>
        <dbReference type="EMBL" id="EIM30035.1"/>
    </source>
</evidence>
<keyword evidence="3" id="KW-1185">Reference proteome</keyword>
<dbReference type="Proteomes" id="UP000003947">
    <property type="component" value="Unassembled WGS sequence"/>
</dbReference>
<dbReference type="Pfam" id="PF20091">
    <property type="entry name" value="Abhydrolase_10"/>
    <property type="match status" value="1"/>
</dbReference>
<name>I4Z1E3_9HYPH</name>
<reference evidence="2 3" key="1">
    <citation type="submission" date="2012-02" db="EMBL/GenBank/DDBJ databases">
        <title>Improved High-Quality Draft sequence of Microvirga sp. WSM3557.</title>
        <authorList>
            <consortium name="US DOE Joint Genome Institute"/>
            <person name="Lucas S."/>
            <person name="Han J."/>
            <person name="Lapidus A."/>
            <person name="Cheng J.-F."/>
            <person name="Goodwin L."/>
            <person name="Pitluck S."/>
            <person name="Peters L."/>
            <person name="Zhang X."/>
            <person name="Detter J.C."/>
            <person name="Han C."/>
            <person name="Tapia R."/>
            <person name="Land M."/>
            <person name="Hauser L."/>
            <person name="Kyrpides N."/>
            <person name="Ivanova N."/>
            <person name="Pagani I."/>
            <person name="Brau L."/>
            <person name="Yates R."/>
            <person name="O'Hara G."/>
            <person name="Rui T."/>
            <person name="Howieson J."/>
            <person name="Reeve W."/>
            <person name="Woyke T."/>
        </authorList>
    </citation>
    <scope>NUCLEOTIDE SEQUENCE [LARGE SCALE GENOMIC DNA]</scope>
    <source>
        <strain evidence="2 3">WSM3557</strain>
    </source>
</reference>
<dbReference type="AlphaFoldDB" id="I4Z1E3"/>
<feature type="domain" description="Alpha/beta hydrolase" evidence="1">
    <location>
        <begin position="280"/>
        <end position="680"/>
    </location>
</feature>
<gene>
    <name evidence="2" type="ORF">MicloDRAFT_00013560</name>
</gene>
<protein>
    <recommendedName>
        <fullName evidence="1">Alpha/beta hydrolase domain-containing protein</fullName>
    </recommendedName>
</protein>
<dbReference type="PATRIC" id="fig|864069.3.peg.1499"/>
<evidence type="ECO:0000313" key="3">
    <source>
        <dbReference type="Proteomes" id="UP000003947"/>
    </source>
</evidence>
<dbReference type="HOGENOM" id="CLU_025858_0_0_5"/>
<dbReference type="InterPro" id="IPR045394">
    <property type="entry name" value="Abhydrolase_dom"/>
</dbReference>
<evidence type="ECO:0000259" key="1">
    <source>
        <dbReference type="Pfam" id="PF20091"/>
    </source>
</evidence>